<dbReference type="AlphaFoldDB" id="A0A6H2A6K8"/>
<name>A0A6H2A6K8_9ZZZZ</name>
<reference evidence="2" key="1">
    <citation type="submission" date="2020-03" db="EMBL/GenBank/DDBJ databases">
        <title>The deep terrestrial virosphere.</title>
        <authorList>
            <person name="Holmfeldt K."/>
            <person name="Nilsson E."/>
            <person name="Simone D."/>
            <person name="Lopez-Fernandez M."/>
            <person name="Wu X."/>
            <person name="de Brujin I."/>
            <person name="Lundin D."/>
            <person name="Andersson A."/>
            <person name="Bertilsson S."/>
            <person name="Dopson M."/>
        </authorList>
    </citation>
    <scope>NUCLEOTIDE SEQUENCE</scope>
    <source>
        <strain evidence="2">TM448A08465</strain>
        <strain evidence="3">TM448B05995</strain>
    </source>
</reference>
<protein>
    <recommendedName>
        <fullName evidence="1">C2H2-type domain-containing protein</fullName>
    </recommendedName>
</protein>
<proteinExistence type="predicted"/>
<dbReference type="EMBL" id="MT144583">
    <property type="protein sequence ID" value="QJA55271.1"/>
    <property type="molecule type" value="Genomic_DNA"/>
</dbReference>
<sequence length="63" mass="7500">MESKIVSCIDCGKEYPRKELNRRFRCPDCAMRIIEENMLQLHRHEGPHYEKWRKAVQAAVGKL</sequence>
<dbReference type="PROSITE" id="PS00028">
    <property type="entry name" value="ZINC_FINGER_C2H2_1"/>
    <property type="match status" value="1"/>
</dbReference>
<dbReference type="InterPro" id="IPR013087">
    <property type="entry name" value="Znf_C2H2_type"/>
</dbReference>
<organism evidence="2">
    <name type="scientific">viral metagenome</name>
    <dbReference type="NCBI Taxonomy" id="1070528"/>
    <lineage>
        <taxon>unclassified sequences</taxon>
        <taxon>metagenomes</taxon>
        <taxon>organismal metagenomes</taxon>
    </lineage>
</organism>
<feature type="domain" description="C2H2-type" evidence="1">
    <location>
        <begin position="26"/>
        <end position="48"/>
    </location>
</feature>
<dbReference type="Gene3D" id="2.20.28.30">
    <property type="entry name" value="RNA polymerase ii, chain L"/>
    <property type="match status" value="1"/>
</dbReference>
<accession>A0A6H2A6K8</accession>
<evidence type="ECO:0000313" key="3">
    <source>
        <dbReference type="EMBL" id="QJI04067.1"/>
    </source>
</evidence>
<evidence type="ECO:0000313" key="2">
    <source>
        <dbReference type="EMBL" id="QJA55271.1"/>
    </source>
</evidence>
<dbReference type="EMBL" id="MT145145">
    <property type="protein sequence ID" value="QJI04067.1"/>
    <property type="molecule type" value="Genomic_DNA"/>
</dbReference>
<gene>
    <name evidence="2" type="ORF">TM448A08465_0008</name>
    <name evidence="3" type="ORF">TM448B05995_0003</name>
</gene>
<evidence type="ECO:0000259" key="1">
    <source>
        <dbReference type="PROSITE" id="PS00028"/>
    </source>
</evidence>